<organism evidence="2 3">
    <name type="scientific">Fulvivirga kasyanovii</name>
    <dbReference type="NCBI Taxonomy" id="396812"/>
    <lineage>
        <taxon>Bacteria</taxon>
        <taxon>Pseudomonadati</taxon>
        <taxon>Bacteroidota</taxon>
        <taxon>Cytophagia</taxon>
        <taxon>Cytophagales</taxon>
        <taxon>Fulvivirgaceae</taxon>
        <taxon>Fulvivirga</taxon>
    </lineage>
</organism>
<protein>
    <submittedName>
        <fullName evidence="2">DUF2628 domain-containing protein</fullName>
    </submittedName>
</protein>
<dbReference type="Pfam" id="PF10947">
    <property type="entry name" value="DUF2628"/>
    <property type="match status" value="1"/>
</dbReference>
<proteinExistence type="predicted"/>
<name>A0ABW9RTQ3_9BACT</name>
<evidence type="ECO:0000256" key="1">
    <source>
        <dbReference type="SAM" id="Phobius"/>
    </source>
</evidence>
<dbReference type="Proteomes" id="UP000798808">
    <property type="component" value="Unassembled WGS sequence"/>
</dbReference>
<keyword evidence="1" id="KW-0472">Membrane</keyword>
<comment type="caution">
    <text evidence="2">The sequence shown here is derived from an EMBL/GenBank/DDBJ whole genome shotgun (WGS) entry which is preliminary data.</text>
</comment>
<evidence type="ECO:0000313" key="2">
    <source>
        <dbReference type="EMBL" id="MTI27557.1"/>
    </source>
</evidence>
<dbReference type="RefSeq" id="WP_155174557.1">
    <property type="nucleotide sequence ID" value="NZ_BAAAFL010000002.1"/>
</dbReference>
<feature type="transmembrane region" description="Helical" evidence="1">
    <location>
        <begin position="98"/>
        <end position="120"/>
    </location>
</feature>
<dbReference type="InterPro" id="IPR024399">
    <property type="entry name" value="DUF2628"/>
</dbReference>
<sequence>MSDVIDENYLSESAMPDEKYLEAYFGKQTAYYTEKYQAYLDGNKFTFNIAPFFIGFIWFFYRKLWVEGAVIFLIIMASSFVEELIYDLFAVSASVQTIVFYVSSFAFGMVWAFAGNYFYLKRAEKSIQAILSSTSDEEQRLELLAKKGGVSLIPFIIILVLIIIALLM</sequence>
<feature type="transmembrane region" description="Helical" evidence="1">
    <location>
        <begin position="45"/>
        <end position="61"/>
    </location>
</feature>
<keyword evidence="3" id="KW-1185">Reference proteome</keyword>
<reference evidence="2 3" key="1">
    <citation type="submission" date="2019-02" db="EMBL/GenBank/DDBJ databases">
        <authorList>
            <person name="Goldberg S.R."/>
            <person name="Haltli B.A."/>
            <person name="Correa H."/>
            <person name="Russell K.G."/>
        </authorList>
    </citation>
    <scope>NUCLEOTIDE SEQUENCE [LARGE SCALE GENOMIC DNA]</scope>
    <source>
        <strain evidence="2 3">JCM 16186</strain>
    </source>
</reference>
<feature type="transmembrane region" description="Helical" evidence="1">
    <location>
        <begin position="149"/>
        <end position="167"/>
    </location>
</feature>
<dbReference type="EMBL" id="SMLW01000633">
    <property type="protein sequence ID" value="MTI27557.1"/>
    <property type="molecule type" value="Genomic_DNA"/>
</dbReference>
<feature type="transmembrane region" description="Helical" evidence="1">
    <location>
        <begin position="68"/>
        <end position="86"/>
    </location>
</feature>
<keyword evidence="1" id="KW-1133">Transmembrane helix</keyword>
<accession>A0ABW9RTQ3</accession>
<evidence type="ECO:0000313" key="3">
    <source>
        <dbReference type="Proteomes" id="UP000798808"/>
    </source>
</evidence>
<gene>
    <name evidence="2" type="ORF">E1163_21550</name>
</gene>
<keyword evidence="1" id="KW-0812">Transmembrane</keyword>